<name>A0A2A9MB72_BESBE</name>
<dbReference type="GO" id="GO:0008094">
    <property type="term" value="F:ATP-dependent activity, acting on DNA"/>
    <property type="evidence" value="ECO:0007669"/>
    <property type="project" value="TreeGrafter"/>
</dbReference>
<dbReference type="VEuPathDB" id="ToxoDB:BESB_060160"/>
<feature type="compositionally biased region" description="Polar residues" evidence="11">
    <location>
        <begin position="1567"/>
        <end position="1580"/>
    </location>
</feature>
<evidence type="ECO:0000256" key="4">
    <source>
        <dbReference type="ARBA" id="ARBA00022771"/>
    </source>
</evidence>
<dbReference type="InterPro" id="IPR001841">
    <property type="entry name" value="Znf_RING"/>
</dbReference>
<dbReference type="InterPro" id="IPR015940">
    <property type="entry name" value="UBA"/>
</dbReference>
<dbReference type="STRING" id="94643.A0A2A9MB72"/>
<dbReference type="InterPro" id="IPR001650">
    <property type="entry name" value="Helicase_C-like"/>
</dbReference>
<feature type="compositionally biased region" description="Acidic residues" evidence="11">
    <location>
        <begin position="1528"/>
        <end position="1541"/>
    </location>
</feature>
<dbReference type="Gene3D" id="1.10.8.10">
    <property type="entry name" value="DNA helicase RuvA subunit, C-terminal domain"/>
    <property type="match status" value="1"/>
</dbReference>
<proteinExistence type="predicted"/>
<evidence type="ECO:0000259" key="12">
    <source>
        <dbReference type="PROSITE" id="PS50030"/>
    </source>
</evidence>
<dbReference type="SMART" id="SM00490">
    <property type="entry name" value="HELICc"/>
    <property type="match status" value="1"/>
</dbReference>
<dbReference type="PANTHER" id="PTHR45626">
    <property type="entry name" value="TRANSCRIPTION TERMINATION FACTOR 2-RELATED"/>
    <property type="match status" value="1"/>
</dbReference>
<dbReference type="GO" id="GO:0003677">
    <property type="term" value="F:DNA binding"/>
    <property type="evidence" value="ECO:0007669"/>
    <property type="project" value="InterPro"/>
</dbReference>
<dbReference type="SUPFAM" id="SSF52540">
    <property type="entry name" value="P-loop containing nucleoside triphosphate hydrolases"/>
    <property type="match status" value="3"/>
</dbReference>
<dbReference type="SUPFAM" id="SSF57850">
    <property type="entry name" value="RING/U-box"/>
    <property type="match status" value="1"/>
</dbReference>
<dbReference type="GO" id="GO:0005634">
    <property type="term" value="C:nucleus"/>
    <property type="evidence" value="ECO:0007669"/>
    <property type="project" value="UniProtKB-SubCell"/>
</dbReference>
<gene>
    <name evidence="17" type="ORF">BESB_060160</name>
</gene>
<feature type="compositionally biased region" description="Basic and acidic residues" evidence="11">
    <location>
        <begin position="655"/>
        <end position="665"/>
    </location>
</feature>
<evidence type="ECO:0000256" key="1">
    <source>
        <dbReference type="ARBA" id="ARBA00004123"/>
    </source>
</evidence>
<evidence type="ECO:0000256" key="2">
    <source>
        <dbReference type="ARBA" id="ARBA00022723"/>
    </source>
</evidence>
<keyword evidence="3" id="KW-0547">Nucleotide-binding</keyword>
<keyword evidence="6" id="KW-0347">Helicase</keyword>
<dbReference type="SUPFAM" id="SSF46934">
    <property type="entry name" value="UBA-like"/>
    <property type="match status" value="1"/>
</dbReference>
<feature type="compositionally biased region" description="Low complexity" evidence="11">
    <location>
        <begin position="242"/>
        <end position="254"/>
    </location>
</feature>
<evidence type="ECO:0000259" key="15">
    <source>
        <dbReference type="PROSITE" id="PS50800"/>
    </source>
</evidence>
<dbReference type="InterPro" id="IPR036957">
    <property type="entry name" value="Znf_PARP_sf"/>
</dbReference>
<reference evidence="17 18" key="1">
    <citation type="submission" date="2017-09" db="EMBL/GenBank/DDBJ databases">
        <title>Genome sequencing of Besnoitia besnoiti strain Bb-Ger1.</title>
        <authorList>
            <person name="Schares G."/>
            <person name="Venepally P."/>
            <person name="Lorenzi H.A."/>
        </authorList>
    </citation>
    <scope>NUCLEOTIDE SEQUENCE [LARGE SCALE GENOMIC DNA]</scope>
    <source>
        <strain evidence="17 18">Bb-Ger1</strain>
    </source>
</reference>
<dbReference type="InterPro" id="IPR050628">
    <property type="entry name" value="SNF2_RAD54_helicase_TF"/>
</dbReference>
<feature type="domain" description="PARP-type" evidence="13">
    <location>
        <begin position="62"/>
        <end position="109"/>
    </location>
</feature>
<dbReference type="InterPro" id="IPR014001">
    <property type="entry name" value="Helicase_ATP-bd"/>
</dbReference>
<dbReference type="InterPro" id="IPR009060">
    <property type="entry name" value="UBA-like_sf"/>
</dbReference>
<dbReference type="SUPFAM" id="SSF57716">
    <property type="entry name" value="Glucocorticoid receptor-like (DNA-binding domain)"/>
    <property type="match status" value="1"/>
</dbReference>
<dbReference type="SMART" id="SM00487">
    <property type="entry name" value="DEXDc"/>
    <property type="match status" value="1"/>
</dbReference>
<dbReference type="GeneID" id="40310944"/>
<keyword evidence="8" id="KW-0067">ATP-binding</keyword>
<keyword evidence="9" id="KW-0539">Nucleus</keyword>
<feature type="compositionally biased region" description="Low complexity" evidence="11">
    <location>
        <begin position="902"/>
        <end position="919"/>
    </location>
</feature>
<dbReference type="CDD" id="cd14270">
    <property type="entry name" value="UBA"/>
    <property type="match status" value="1"/>
</dbReference>
<dbReference type="InterPro" id="IPR013083">
    <property type="entry name" value="Znf_RING/FYVE/PHD"/>
</dbReference>
<dbReference type="CDD" id="cd18008">
    <property type="entry name" value="DEXDc_SHPRH-like"/>
    <property type="match status" value="1"/>
</dbReference>
<dbReference type="Proteomes" id="UP000224006">
    <property type="component" value="Chromosome V"/>
</dbReference>
<comment type="caution">
    <text evidence="17">The sequence shown here is derived from an EMBL/GenBank/DDBJ whole genome shotgun (WGS) entry which is preliminary data.</text>
</comment>
<evidence type="ECO:0000256" key="5">
    <source>
        <dbReference type="ARBA" id="ARBA00022801"/>
    </source>
</evidence>
<feature type="compositionally biased region" description="Low complexity" evidence="11">
    <location>
        <begin position="155"/>
        <end position="174"/>
    </location>
</feature>
<keyword evidence="5" id="KW-0378">Hydrolase</keyword>
<dbReference type="InterPro" id="IPR038718">
    <property type="entry name" value="SNF2-like_sf"/>
</dbReference>
<feature type="compositionally biased region" description="Acidic residues" evidence="11">
    <location>
        <begin position="1001"/>
        <end position="1010"/>
    </location>
</feature>
<dbReference type="GO" id="GO:0006289">
    <property type="term" value="P:nucleotide-excision repair"/>
    <property type="evidence" value="ECO:0007669"/>
    <property type="project" value="TreeGrafter"/>
</dbReference>
<dbReference type="InterPro" id="IPR049730">
    <property type="entry name" value="SNF2/RAD54-like_C"/>
</dbReference>
<feature type="compositionally biased region" description="Basic and acidic residues" evidence="11">
    <location>
        <begin position="198"/>
        <end position="210"/>
    </location>
</feature>
<dbReference type="RefSeq" id="XP_029219138.1">
    <property type="nucleotide sequence ID" value="XM_029364430.1"/>
</dbReference>
<feature type="compositionally biased region" description="Basic and acidic residues" evidence="11">
    <location>
        <begin position="1135"/>
        <end position="1145"/>
    </location>
</feature>
<feature type="compositionally biased region" description="Basic and acidic residues" evidence="11">
    <location>
        <begin position="1174"/>
        <end position="1184"/>
    </location>
</feature>
<dbReference type="Pfam" id="PF00271">
    <property type="entry name" value="Helicase_C"/>
    <property type="match status" value="1"/>
</dbReference>
<dbReference type="InterPro" id="IPR000330">
    <property type="entry name" value="SNF2_N"/>
</dbReference>
<feature type="compositionally biased region" description="Polar residues" evidence="11">
    <location>
        <begin position="216"/>
        <end position="238"/>
    </location>
</feature>
<evidence type="ECO:0000259" key="14">
    <source>
        <dbReference type="PROSITE" id="PS50089"/>
    </source>
</evidence>
<dbReference type="InterPro" id="IPR027417">
    <property type="entry name" value="P-loop_NTPase"/>
</dbReference>
<keyword evidence="4 10" id="KW-0863">Zinc-finger</keyword>
<dbReference type="EMBL" id="NWUJ01000005">
    <property type="protein sequence ID" value="PFH35129.1"/>
    <property type="molecule type" value="Genomic_DNA"/>
</dbReference>
<dbReference type="SMART" id="SM00184">
    <property type="entry name" value="RING"/>
    <property type="match status" value="1"/>
</dbReference>
<dbReference type="Pfam" id="PF02037">
    <property type="entry name" value="SAP"/>
    <property type="match status" value="1"/>
</dbReference>
<feature type="region of interest" description="Disordered" evidence="11">
    <location>
        <begin position="1497"/>
        <end position="1580"/>
    </location>
</feature>
<dbReference type="SMART" id="SM01336">
    <property type="entry name" value="zf-PARP"/>
    <property type="match status" value="1"/>
</dbReference>
<dbReference type="PROSITE" id="PS51194">
    <property type="entry name" value="HELICASE_CTER"/>
    <property type="match status" value="1"/>
</dbReference>
<dbReference type="Gene3D" id="1.10.720.30">
    <property type="entry name" value="SAP domain"/>
    <property type="match status" value="1"/>
</dbReference>
<feature type="region of interest" description="Disordered" evidence="11">
    <location>
        <begin position="1135"/>
        <end position="1184"/>
    </location>
</feature>
<dbReference type="Gene3D" id="3.30.1740.10">
    <property type="entry name" value="Zinc finger, PARP-type"/>
    <property type="match status" value="1"/>
</dbReference>
<evidence type="ECO:0000259" key="16">
    <source>
        <dbReference type="PROSITE" id="PS51194"/>
    </source>
</evidence>
<dbReference type="PROSITE" id="PS50089">
    <property type="entry name" value="ZF_RING_2"/>
    <property type="match status" value="1"/>
</dbReference>
<dbReference type="KEGG" id="bbes:BESB_060160"/>
<evidence type="ECO:0000313" key="18">
    <source>
        <dbReference type="Proteomes" id="UP000224006"/>
    </source>
</evidence>
<dbReference type="PROSITE" id="PS50800">
    <property type="entry name" value="SAP"/>
    <property type="match status" value="1"/>
</dbReference>
<keyword evidence="7" id="KW-0862">Zinc</keyword>
<dbReference type="PROSITE" id="PS50030">
    <property type="entry name" value="UBA"/>
    <property type="match status" value="1"/>
</dbReference>
<feature type="compositionally biased region" description="Acidic residues" evidence="11">
    <location>
        <begin position="1065"/>
        <end position="1080"/>
    </location>
</feature>
<dbReference type="InterPro" id="IPR001510">
    <property type="entry name" value="Znf_PARP"/>
</dbReference>
<dbReference type="InterPro" id="IPR003034">
    <property type="entry name" value="SAP_dom"/>
</dbReference>
<dbReference type="PANTHER" id="PTHR45626:SF12">
    <property type="entry name" value="DNA REPAIR PROTEIN RAD16"/>
    <property type="match status" value="1"/>
</dbReference>
<feature type="domain" description="SAP" evidence="15">
    <location>
        <begin position="777"/>
        <end position="811"/>
    </location>
</feature>
<dbReference type="CDD" id="cd18793">
    <property type="entry name" value="SF2_C_SNF"/>
    <property type="match status" value="1"/>
</dbReference>
<feature type="compositionally biased region" description="Low complexity" evidence="11">
    <location>
        <begin position="594"/>
        <end position="605"/>
    </location>
</feature>
<dbReference type="SMART" id="SM00513">
    <property type="entry name" value="SAP"/>
    <property type="match status" value="1"/>
</dbReference>
<evidence type="ECO:0000256" key="3">
    <source>
        <dbReference type="ARBA" id="ARBA00022741"/>
    </source>
</evidence>
<dbReference type="Gene3D" id="3.40.50.300">
    <property type="entry name" value="P-loop containing nucleotide triphosphate hydrolases"/>
    <property type="match status" value="2"/>
</dbReference>
<dbReference type="GO" id="GO:0008270">
    <property type="term" value="F:zinc ion binding"/>
    <property type="evidence" value="ECO:0007669"/>
    <property type="project" value="UniProtKB-KW"/>
</dbReference>
<evidence type="ECO:0000256" key="10">
    <source>
        <dbReference type="PROSITE-ProRule" id="PRU00175"/>
    </source>
</evidence>
<dbReference type="GO" id="GO:0004386">
    <property type="term" value="F:helicase activity"/>
    <property type="evidence" value="ECO:0007669"/>
    <property type="project" value="UniProtKB-KW"/>
</dbReference>
<feature type="region of interest" description="Disordered" evidence="11">
    <location>
        <begin position="822"/>
        <end position="1080"/>
    </location>
</feature>
<dbReference type="Gene3D" id="3.30.40.10">
    <property type="entry name" value="Zinc/RING finger domain, C3HC4 (zinc finger)"/>
    <property type="match status" value="1"/>
</dbReference>
<sequence>MPPSAGGDDIASLEALFSAARRLPPMTAEDIAFDPETKQWVPHASIRRLKKSDAARLRHVRLLVQTAPTGQSKCRCCGGKIEKGELRLGYPTADPRGAYGLLTCWLHASFHCAGVILEEVLGSQLGAEELGSLKEILVAAKAQTLEESTEKAKADSGAAASASPASAEAGANSSQESIAASDSKGEETRREALRRRGGKAEGGKDLERSEAAATGPSKNCGGNVSSAKSEDSSISTDTGCDASSSPESESPAPSRVKKPQGDEAALVSSLGPSESSADTPAAVPMGAVHACVGEHLELAAKRRREAEADDEFSEHRDVADVMRGLVKRQIEGRRPAPLDLLVPLLPFQEEGLWWLCRQEQSDVRGGILADEMGMGKTIQIIALILARPFPPLPPELRAASPSRERRALPRVGRTLVVTPLAALLQWKDELEKFVRPGRLSVLVYHGPFRRGLKSELDKYDVVLTTYSTLEQDFRRETNKRKVLCKYCGRLFLPEKLSIHQRYFCGPEAARTAKQHLTTRKRGTEKAMQTLQITSGEPPVAGEGRDAGGSVGAAANASKRPRGRSGARAMDDAGSEAGNSTHGGGRQTRRSDAESSTSSSSSSSSSFVPTPSNVMRELMAEAQRDVREVGPSWVFPQPLRFVRRTPYEVSGAASTAKRESAGDAVRRKGAKKGKAGKTAPSPPSLVSSPAEDEKEINRAFHKLVDMGYERDGALAAALATNGSVAEAVELLLGAKAVRRNDADNPVEIEDDDEAEARRVERERALKLRRDLQLSKTDIPKQKLPVLQVLLRRCGLPTSGTKQQLVTRLSRFLFQEDKGRPLAAEVLSDSGADDGDDAGGRRRPRASSAAAARSAKRGRPSTAAAGGEEAPERRKRRKDDDTKETQVVGDAAQGPLAPRRSGRLQEVAEAAEARRMAGSAAVSNGAATGVKASKKGQACTSKGSKKKAQCASTKPASGKSGKRKETSVNKVSSASKNGRRYARDDSDDSDDDNDDALQSSSSSDEEYDDDPDASSASSPSEASEDSSSLASESEGASSEDARAPAKSGKKKAGRGAAGPPLRRGQSDDEEELAGGLVDEEEEHDAEMTQLVLKSVLHSILWQRLVLDEAHRIKSRASSTAQAVLALRTASLVCEKRTTTGDSGKAEETGEMQRTSRRVKEEREAAADVQSGTAANAEDRQVPKNEEDRVVLSSAQLLSKVEGGADGGDEGAKDGVAWTLRVGGSRWCLTGTPLQNRVGELFSLVKFLRIYPYAYYFCKRPGCPCRSLHFRFHEGKHCVKCGHTRMSHFSLFNQKVINPIKRCGYQNEGVVALKNLKRDVLDLILLRRTKVERAADVKLPPLTVRIRRDALSPEERDFYESLFKQTAIQFDAYVEAGTVLHNFAHIFDLLSRLRQAVDHPYLLIHGSLQPLDGSSLLPTASRKSVPTGVCALCQDDVLYEDHLVEAGCGHAFHRACLREYVASAPVGPGLESSSEKSEKRKDVLGCPACYTPLTVDLSSLERTDTGDDADNDAQDEGRAGKLARMCRKVEDDEEPEDEKDEAELDAVLATNAQRVPGAGGSRGRGAGSGQASPSNQGAAQSISDLSRNLQHAGLSKRGPAGIMQKIKASEFRSSTKIEALYQELLEIEAEDSTVKSLVFSQFCSMLDLIEWRLKKGGIHCAKLVGSMPIVSRSNVLYAFNNDPTLKVLLISLKAGGEGLNLQVASRIFLMDPWWNPAAEMQAIQRAHRIGQRNKKVVAVRFIAEKTVEERILQLQEKKQLVFDGTVGASDHAMAKLTQDDLRFLFQN</sequence>
<evidence type="ECO:0000256" key="7">
    <source>
        <dbReference type="ARBA" id="ARBA00022833"/>
    </source>
</evidence>
<comment type="subcellular location">
    <subcellularLocation>
        <location evidence="1">Nucleus</location>
    </subcellularLocation>
</comment>
<evidence type="ECO:0000256" key="11">
    <source>
        <dbReference type="SAM" id="MobiDB-lite"/>
    </source>
</evidence>
<feature type="compositionally biased region" description="Low complexity" evidence="11">
    <location>
        <begin position="1011"/>
        <end position="1036"/>
    </location>
</feature>
<feature type="compositionally biased region" description="Low complexity" evidence="11">
    <location>
        <begin position="675"/>
        <end position="688"/>
    </location>
</feature>
<organism evidence="17 18">
    <name type="scientific">Besnoitia besnoiti</name>
    <name type="common">Apicomplexan protozoan</name>
    <dbReference type="NCBI Taxonomy" id="94643"/>
    <lineage>
        <taxon>Eukaryota</taxon>
        <taxon>Sar</taxon>
        <taxon>Alveolata</taxon>
        <taxon>Apicomplexa</taxon>
        <taxon>Conoidasida</taxon>
        <taxon>Coccidia</taxon>
        <taxon>Eucoccidiorida</taxon>
        <taxon>Eimeriorina</taxon>
        <taxon>Sarcocystidae</taxon>
        <taxon>Besnoitia</taxon>
    </lineage>
</organism>
<keyword evidence="18" id="KW-1185">Reference proteome</keyword>
<evidence type="ECO:0000256" key="9">
    <source>
        <dbReference type="ARBA" id="ARBA00023242"/>
    </source>
</evidence>
<evidence type="ECO:0000313" key="17">
    <source>
        <dbReference type="EMBL" id="PFH35129.1"/>
    </source>
</evidence>
<protein>
    <submittedName>
        <fullName evidence="17">SWI2/SNF2-containing protein RAD16</fullName>
    </submittedName>
</protein>
<feature type="region of interest" description="Disordered" evidence="11">
    <location>
        <begin position="149"/>
        <end position="281"/>
    </location>
</feature>
<keyword evidence="2" id="KW-0479">Metal-binding</keyword>
<dbReference type="OrthoDB" id="448448at2759"/>
<feature type="domain" description="RING-type" evidence="14">
    <location>
        <begin position="1427"/>
        <end position="1486"/>
    </location>
</feature>
<accession>A0A2A9MB72</accession>
<dbReference type="GO" id="GO:0016787">
    <property type="term" value="F:hydrolase activity"/>
    <property type="evidence" value="ECO:0007669"/>
    <property type="project" value="UniProtKB-KW"/>
</dbReference>
<evidence type="ECO:0000256" key="8">
    <source>
        <dbReference type="ARBA" id="ARBA00022840"/>
    </source>
</evidence>
<feature type="compositionally biased region" description="Acidic residues" evidence="11">
    <location>
        <begin position="983"/>
        <end position="993"/>
    </location>
</feature>
<dbReference type="Pfam" id="PF00176">
    <property type="entry name" value="SNF2-rel_dom"/>
    <property type="match status" value="2"/>
</dbReference>
<evidence type="ECO:0000259" key="13">
    <source>
        <dbReference type="PROSITE" id="PS50064"/>
    </source>
</evidence>
<dbReference type="PROSITE" id="PS50064">
    <property type="entry name" value="ZF_PARP_2"/>
    <property type="match status" value="1"/>
</dbReference>
<feature type="domain" description="Helicase C-terminal" evidence="16">
    <location>
        <begin position="1616"/>
        <end position="1770"/>
    </location>
</feature>
<feature type="domain" description="UBA" evidence="12">
    <location>
        <begin position="689"/>
        <end position="733"/>
    </location>
</feature>
<feature type="compositionally biased region" description="Gly residues" evidence="11">
    <location>
        <begin position="1554"/>
        <end position="1565"/>
    </location>
</feature>
<evidence type="ECO:0000256" key="6">
    <source>
        <dbReference type="ARBA" id="ARBA00022806"/>
    </source>
</evidence>
<feature type="region of interest" description="Disordered" evidence="11">
    <location>
        <begin position="647"/>
        <end position="692"/>
    </location>
</feature>
<feature type="region of interest" description="Disordered" evidence="11">
    <location>
        <begin position="514"/>
        <end position="611"/>
    </location>
</feature>
<dbReference type="GO" id="GO:0005524">
    <property type="term" value="F:ATP binding"/>
    <property type="evidence" value="ECO:0007669"/>
    <property type="project" value="UniProtKB-KW"/>
</dbReference>
<dbReference type="Gene3D" id="3.40.50.10810">
    <property type="entry name" value="Tandem AAA-ATPase domain"/>
    <property type="match status" value="3"/>
</dbReference>
<dbReference type="InterPro" id="IPR036361">
    <property type="entry name" value="SAP_dom_sf"/>
</dbReference>